<reference evidence="2 3" key="1">
    <citation type="submission" date="2016-02" db="EMBL/GenBank/DDBJ databases">
        <authorList>
            <person name="Wen L."/>
            <person name="He K."/>
            <person name="Yang H."/>
        </authorList>
    </citation>
    <scope>NUCLEOTIDE SEQUENCE [LARGE SCALE GENOMIC DNA]</scope>
    <source>
        <strain evidence="2">Trichococcus palustris</strain>
    </source>
</reference>
<dbReference type="AlphaFoldDB" id="A0A143YQS3"/>
<proteinExistence type="predicted"/>
<dbReference type="Pfam" id="PF13274">
    <property type="entry name" value="SocA_Panacea"/>
    <property type="match status" value="1"/>
</dbReference>
<dbReference type="InterPro" id="IPR025272">
    <property type="entry name" value="SocA_Panacea"/>
</dbReference>
<evidence type="ECO:0000313" key="3">
    <source>
        <dbReference type="Proteomes" id="UP000242754"/>
    </source>
</evidence>
<feature type="domain" description="Antitoxin SocA-like Panacea" evidence="1">
    <location>
        <begin position="32"/>
        <end position="118"/>
    </location>
</feature>
<dbReference type="Proteomes" id="UP000242754">
    <property type="component" value="Unassembled WGS sequence"/>
</dbReference>
<accession>A0A143YQS3</accession>
<evidence type="ECO:0000259" key="1">
    <source>
        <dbReference type="Pfam" id="PF13274"/>
    </source>
</evidence>
<keyword evidence="3" id="KW-1185">Reference proteome</keyword>
<dbReference type="EMBL" id="FJNE01000005">
    <property type="protein sequence ID" value="CZQ95275.1"/>
    <property type="molecule type" value="Genomic_DNA"/>
</dbReference>
<dbReference type="RefSeq" id="WP_177194438.1">
    <property type="nucleotide sequence ID" value="NZ_FJNE01000005.1"/>
</dbReference>
<protein>
    <recommendedName>
        <fullName evidence="1">Antitoxin SocA-like Panacea domain-containing protein</fullName>
    </recommendedName>
</protein>
<organism evidence="2 3">
    <name type="scientific">Trichococcus palustris</name>
    <dbReference type="NCBI Taxonomy" id="140314"/>
    <lineage>
        <taxon>Bacteria</taxon>
        <taxon>Bacillati</taxon>
        <taxon>Bacillota</taxon>
        <taxon>Bacilli</taxon>
        <taxon>Lactobacillales</taxon>
        <taxon>Carnobacteriaceae</taxon>
        <taxon>Trichococcus</taxon>
    </lineage>
</organism>
<sequence length="301" mass="35147">MSNIRNLARYLIYSYEKQTQTQFGRSEWKLQLLLYFAQRESLALTGKELFDELFKGRRQGPMLPRLSYFFDADYLPFTEEDSKELSIKEQYLLDSIVMQYGKYEGWVLAAVAQREQSWLNSRRGIAPDDDGDKELSREDVRDDAARVRITDHSFDLALDEMADFHEEVLESAVRADRYIGTIVKTRSPYYDFKIDGIAYKSRPFLIVGAEYDKTPCDFTGFPISKVSASKYLNDDFDLCVKKTEYPHLNLNEETSYIRIHKIQTFHSSQVAVDQIASLEKEYPELYELAKEKYANFSEGLF</sequence>
<evidence type="ECO:0000313" key="2">
    <source>
        <dbReference type="EMBL" id="CZQ95275.1"/>
    </source>
</evidence>
<name>A0A143YQS3_9LACT</name>
<gene>
    <name evidence="2" type="ORF">Tpal_1867</name>
</gene>